<evidence type="ECO:0000256" key="3">
    <source>
        <dbReference type="ARBA" id="ARBA00022845"/>
    </source>
</evidence>
<dbReference type="Proteomes" id="UP000650467">
    <property type="component" value="Unassembled WGS sequence"/>
</dbReference>
<evidence type="ECO:0000313" key="8">
    <source>
        <dbReference type="EMBL" id="KAG2425012.1"/>
    </source>
</evidence>
<name>A0A835SHK6_CHLIN</name>
<dbReference type="InterPro" id="IPR001040">
    <property type="entry name" value="TIF_eIF_4E"/>
</dbReference>
<dbReference type="AlphaFoldDB" id="A0A835SHK6"/>
<dbReference type="EMBL" id="JAEHOC010000060">
    <property type="protein sequence ID" value="KAG2425012.1"/>
    <property type="molecule type" value="Genomic_DNA"/>
</dbReference>
<evidence type="ECO:0000256" key="6">
    <source>
        <dbReference type="RuleBase" id="RU004374"/>
    </source>
</evidence>
<dbReference type="InterPro" id="IPR023398">
    <property type="entry name" value="TIF_eIF4e-like"/>
</dbReference>
<evidence type="ECO:0000256" key="4">
    <source>
        <dbReference type="ARBA" id="ARBA00022917"/>
    </source>
</evidence>
<dbReference type="Pfam" id="PF01652">
    <property type="entry name" value="IF4E"/>
    <property type="match status" value="1"/>
</dbReference>
<reference evidence="8" key="1">
    <citation type="journal article" date="2020" name="bioRxiv">
        <title>Comparative genomics of Chlamydomonas.</title>
        <authorList>
            <person name="Craig R.J."/>
            <person name="Hasan A.R."/>
            <person name="Ness R.W."/>
            <person name="Keightley P.D."/>
        </authorList>
    </citation>
    <scope>NUCLEOTIDE SEQUENCE</scope>
    <source>
        <strain evidence="8">SAG 7.73</strain>
    </source>
</reference>
<sequence length="179" mass="19885">MSMMPDMMEAPPSPVSPPAVKPSHPLRDTWVVWMHSSHSQDWSLPSYKVLAVCTTAEELWSVWRATSGFLNDAMFFFMKQEYPPRWDEVQYREGGYLSLKVDSRGLGRMAEELICKAAGGTLLRADCDASPVVGVSISCKGRSSILKLWCTSPSADFRALNLHRGILDTARFTPATAKA</sequence>
<keyword evidence="6" id="KW-0694">RNA-binding</keyword>
<comment type="similarity">
    <text evidence="1 6">Belongs to the eukaryotic initiation factor 4E family.</text>
</comment>
<comment type="caution">
    <text evidence="8">The sequence shown here is derived from an EMBL/GenBank/DDBJ whole genome shotgun (WGS) entry which is preliminary data.</text>
</comment>
<evidence type="ECO:0000256" key="7">
    <source>
        <dbReference type="SAM" id="MobiDB-lite"/>
    </source>
</evidence>
<feature type="region of interest" description="Disordered" evidence="7">
    <location>
        <begin position="1"/>
        <end position="21"/>
    </location>
</feature>
<dbReference type="Gene3D" id="3.30.760.10">
    <property type="entry name" value="RNA Cap, Translation Initiation Factor Eif4e"/>
    <property type="match status" value="1"/>
</dbReference>
<evidence type="ECO:0000313" key="9">
    <source>
        <dbReference type="Proteomes" id="UP000650467"/>
    </source>
</evidence>
<dbReference type="GO" id="GO:0006417">
    <property type="term" value="P:regulation of translation"/>
    <property type="evidence" value="ECO:0007669"/>
    <property type="project" value="UniProtKB-KW"/>
</dbReference>
<protein>
    <recommendedName>
        <fullName evidence="5">mRNA cap-binding protein</fullName>
    </recommendedName>
</protein>
<gene>
    <name evidence="8" type="ORF">HXX76_014170</name>
</gene>
<feature type="compositionally biased region" description="Pro residues" evidence="7">
    <location>
        <begin position="11"/>
        <end position="20"/>
    </location>
</feature>
<dbReference type="SUPFAM" id="SSF55418">
    <property type="entry name" value="eIF4e-like"/>
    <property type="match status" value="1"/>
</dbReference>
<evidence type="ECO:0000256" key="1">
    <source>
        <dbReference type="ARBA" id="ARBA00009860"/>
    </source>
</evidence>
<dbReference type="GO" id="GO:0016281">
    <property type="term" value="C:eukaryotic translation initiation factor 4F complex"/>
    <property type="evidence" value="ECO:0007669"/>
    <property type="project" value="TreeGrafter"/>
</dbReference>
<keyword evidence="9" id="KW-1185">Reference proteome</keyword>
<organism evidence="8 9">
    <name type="scientific">Chlamydomonas incerta</name>
    <dbReference type="NCBI Taxonomy" id="51695"/>
    <lineage>
        <taxon>Eukaryota</taxon>
        <taxon>Viridiplantae</taxon>
        <taxon>Chlorophyta</taxon>
        <taxon>core chlorophytes</taxon>
        <taxon>Chlorophyceae</taxon>
        <taxon>CS clade</taxon>
        <taxon>Chlamydomonadales</taxon>
        <taxon>Chlamydomonadaceae</taxon>
        <taxon>Chlamydomonas</taxon>
    </lineage>
</organism>
<dbReference type="PANTHER" id="PTHR11960">
    <property type="entry name" value="EUKARYOTIC TRANSLATION INITIATION FACTOR 4E RELATED"/>
    <property type="match status" value="1"/>
</dbReference>
<evidence type="ECO:0000256" key="2">
    <source>
        <dbReference type="ARBA" id="ARBA00022540"/>
    </source>
</evidence>
<keyword evidence="2 6" id="KW-0396">Initiation factor</keyword>
<keyword evidence="4 6" id="KW-0648">Protein biosynthesis</keyword>
<dbReference type="GO" id="GO:0000340">
    <property type="term" value="F:RNA 7-methylguanosine cap binding"/>
    <property type="evidence" value="ECO:0007669"/>
    <property type="project" value="TreeGrafter"/>
</dbReference>
<keyword evidence="3" id="KW-0810">Translation regulation</keyword>
<proteinExistence type="inferred from homology"/>
<accession>A0A835SHK6</accession>
<evidence type="ECO:0000256" key="5">
    <source>
        <dbReference type="ARBA" id="ARBA00030245"/>
    </source>
</evidence>
<dbReference type="GO" id="GO:0003743">
    <property type="term" value="F:translation initiation factor activity"/>
    <property type="evidence" value="ECO:0007669"/>
    <property type="project" value="UniProtKB-KW"/>
</dbReference>